<accession>A0AAW5QW77</accession>
<dbReference type="SUPFAM" id="SSF52972">
    <property type="entry name" value="ITPase-like"/>
    <property type="match status" value="1"/>
</dbReference>
<comment type="function">
    <text evidence="10">Pyrophosphatase that catalyzes the hydrolysis of nucleoside triphosphates to their monophosphate derivatives, with a high preference for the non-canonical purine nucleotides XTP (xanthosine triphosphate), dITP (deoxyinosine triphosphate) and ITP. Seems to function as a house-cleaning enzyme that removes non-canonical purine nucleotides from the nucleotide pool, thus preventing their incorporation into DNA/RNA and avoiding chromosomal lesions.</text>
</comment>
<feature type="binding site" evidence="10">
    <location>
        <position position="58"/>
    </location>
    <ligand>
        <name>Mg(2+)</name>
        <dbReference type="ChEBI" id="CHEBI:18420"/>
    </ligand>
</feature>
<keyword evidence="7 10" id="KW-0546">Nucleotide metabolism</keyword>
<feature type="binding site" evidence="10">
    <location>
        <position position="88"/>
    </location>
    <ligand>
        <name>substrate</name>
    </ligand>
</feature>
<feature type="active site" description="Proton acceptor" evidence="10">
    <location>
        <position position="87"/>
    </location>
</feature>
<dbReference type="EMBL" id="JALIDZ010000004">
    <property type="protein sequence ID" value="MCT8972167.1"/>
    <property type="molecule type" value="Genomic_DNA"/>
</dbReference>
<feature type="binding site" evidence="10">
    <location>
        <position position="196"/>
    </location>
    <ligand>
        <name>substrate</name>
    </ligand>
</feature>
<dbReference type="InterPro" id="IPR002637">
    <property type="entry name" value="RdgB/HAM1"/>
</dbReference>
<feature type="binding site" evidence="10">
    <location>
        <position position="87"/>
    </location>
    <ligand>
        <name>Mg(2+)</name>
        <dbReference type="ChEBI" id="CHEBI:18420"/>
    </ligand>
</feature>
<dbReference type="PANTHER" id="PTHR11067">
    <property type="entry name" value="INOSINE TRIPHOSPHATE PYROPHOSPHATASE/HAM1 PROTEIN"/>
    <property type="match status" value="1"/>
</dbReference>
<feature type="region of interest" description="Disordered" evidence="12">
    <location>
        <begin position="1"/>
        <end position="20"/>
    </location>
</feature>
<evidence type="ECO:0000256" key="3">
    <source>
        <dbReference type="ARBA" id="ARBA00022723"/>
    </source>
</evidence>
<comment type="caution">
    <text evidence="13">The sequence shown here is derived from an EMBL/GenBank/DDBJ whole genome shotgun (WGS) entry which is preliminary data.</text>
</comment>
<dbReference type="HAMAP" id="MF_01405">
    <property type="entry name" value="Non_canon_purine_NTPase"/>
    <property type="match status" value="1"/>
</dbReference>
<keyword evidence="6 10" id="KW-0460">Magnesium</keyword>
<dbReference type="AlphaFoldDB" id="A0AAW5QW77"/>
<evidence type="ECO:0000256" key="9">
    <source>
        <dbReference type="ARBA" id="ARBA00052017"/>
    </source>
</evidence>
<comment type="cofactor">
    <cofactor evidence="10">
        <name>Mg(2+)</name>
        <dbReference type="ChEBI" id="CHEBI:18420"/>
    </cofactor>
    <text evidence="10">Binds 1 Mg(2+) ion per subunit.</text>
</comment>
<dbReference type="GO" id="GO:0000166">
    <property type="term" value="F:nucleotide binding"/>
    <property type="evidence" value="ECO:0007669"/>
    <property type="project" value="UniProtKB-KW"/>
</dbReference>
<evidence type="ECO:0000256" key="10">
    <source>
        <dbReference type="HAMAP-Rule" id="MF_01405"/>
    </source>
</evidence>
<feature type="binding site" evidence="10">
    <location>
        <begin position="26"/>
        <end position="31"/>
    </location>
    <ligand>
        <name>substrate</name>
    </ligand>
</feature>
<keyword evidence="3 10" id="KW-0479">Metal-binding</keyword>
<dbReference type="PANTHER" id="PTHR11067:SF9">
    <property type="entry name" value="INOSINE TRIPHOSPHATE PYROPHOSPHATASE"/>
    <property type="match status" value="1"/>
</dbReference>
<evidence type="ECO:0000256" key="7">
    <source>
        <dbReference type="ARBA" id="ARBA00023080"/>
    </source>
</evidence>
<sequence length="229" mass="24535">MSDPARPEPRRPEPRRLEPGRLVVATHNAGKLREIRELLAPFGFDTVSAGELSLPEPEETGATFEDNAILKARAAAEASGLPALADDSGLAVDALDGAPGIHSARWAGADRDFARAMRNVEEELQKKGATGPDARTARFVAALAIAWPDGHIETVRGEVEGTLVWPPRGTQGFGYDPMFLPDGFDRTFGEMSAQEKHGGKADDPDNPPLSHRARAFATLVEAHIDTDNG</sequence>
<keyword evidence="4 10" id="KW-0547">Nucleotide-binding</keyword>
<dbReference type="GO" id="GO:0005829">
    <property type="term" value="C:cytosol"/>
    <property type="evidence" value="ECO:0007669"/>
    <property type="project" value="TreeGrafter"/>
</dbReference>
<dbReference type="GO" id="GO:0035870">
    <property type="term" value="F:dITP diphosphatase activity"/>
    <property type="evidence" value="ECO:0007669"/>
    <property type="project" value="UniProtKB-UniRule"/>
</dbReference>
<evidence type="ECO:0000256" key="1">
    <source>
        <dbReference type="ARBA" id="ARBA00008023"/>
    </source>
</evidence>
<comment type="catalytic activity">
    <reaction evidence="10">
        <text>ITP + H2O = IMP + diphosphate + H(+)</text>
        <dbReference type="Rhea" id="RHEA:29399"/>
        <dbReference type="ChEBI" id="CHEBI:15377"/>
        <dbReference type="ChEBI" id="CHEBI:15378"/>
        <dbReference type="ChEBI" id="CHEBI:33019"/>
        <dbReference type="ChEBI" id="CHEBI:58053"/>
        <dbReference type="ChEBI" id="CHEBI:61402"/>
        <dbReference type="EC" id="3.6.1.66"/>
    </reaction>
</comment>
<dbReference type="Gene3D" id="3.90.950.10">
    <property type="match status" value="1"/>
</dbReference>
<evidence type="ECO:0000256" key="2">
    <source>
        <dbReference type="ARBA" id="ARBA00011738"/>
    </source>
</evidence>
<dbReference type="CDD" id="cd00515">
    <property type="entry name" value="HAM1"/>
    <property type="match status" value="1"/>
</dbReference>
<evidence type="ECO:0000256" key="8">
    <source>
        <dbReference type="ARBA" id="ARBA00051875"/>
    </source>
</evidence>
<dbReference type="InterPro" id="IPR029001">
    <property type="entry name" value="ITPase-like_fam"/>
</dbReference>
<dbReference type="InterPro" id="IPR020922">
    <property type="entry name" value="dITP/XTP_pyrophosphatase"/>
</dbReference>
<dbReference type="FunFam" id="3.90.950.10:FF:000001">
    <property type="entry name" value="dITP/XTP pyrophosphatase"/>
    <property type="match status" value="1"/>
</dbReference>
<feature type="compositionally biased region" description="Basic and acidic residues" evidence="12">
    <location>
        <begin position="190"/>
        <end position="203"/>
    </location>
</feature>
<evidence type="ECO:0000256" key="5">
    <source>
        <dbReference type="ARBA" id="ARBA00022801"/>
    </source>
</evidence>
<name>A0AAW5QW77_9HYPH</name>
<evidence type="ECO:0000313" key="14">
    <source>
        <dbReference type="Proteomes" id="UP001320898"/>
    </source>
</evidence>
<organism evidence="13 14">
    <name type="scientific">Microbaculum marinisediminis</name>
    <dbReference type="NCBI Taxonomy" id="2931392"/>
    <lineage>
        <taxon>Bacteria</taxon>
        <taxon>Pseudomonadati</taxon>
        <taxon>Pseudomonadota</taxon>
        <taxon>Alphaproteobacteria</taxon>
        <taxon>Hyphomicrobiales</taxon>
        <taxon>Tepidamorphaceae</taxon>
        <taxon>Microbaculum</taxon>
    </lineage>
</organism>
<dbReference type="Proteomes" id="UP001320898">
    <property type="component" value="Unassembled WGS sequence"/>
</dbReference>
<evidence type="ECO:0000313" key="13">
    <source>
        <dbReference type="EMBL" id="MCT8972167.1"/>
    </source>
</evidence>
<comment type="catalytic activity">
    <reaction evidence="9 10">
        <text>XTP + H2O = XMP + diphosphate + H(+)</text>
        <dbReference type="Rhea" id="RHEA:28610"/>
        <dbReference type="ChEBI" id="CHEBI:15377"/>
        <dbReference type="ChEBI" id="CHEBI:15378"/>
        <dbReference type="ChEBI" id="CHEBI:33019"/>
        <dbReference type="ChEBI" id="CHEBI:57464"/>
        <dbReference type="ChEBI" id="CHEBI:61314"/>
        <dbReference type="EC" id="3.6.1.66"/>
    </reaction>
</comment>
<evidence type="ECO:0000256" key="4">
    <source>
        <dbReference type="ARBA" id="ARBA00022741"/>
    </source>
</evidence>
<feature type="binding site" evidence="10">
    <location>
        <begin position="173"/>
        <end position="176"/>
    </location>
    <ligand>
        <name>substrate</name>
    </ligand>
</feature>
<dbReference type="GO" id="GO:0009146">
    <property type="term" value="P:purine nucleoside triphosphate catabolic process"/>
    <property type="evidence" value="ECO:0007669"/>
    <property type="project" value="UniProtKB-UniRule"/>
</dbReference>
<reference evidence="13 14" key="1">
    <citation type="submission" date="2022-04" db="EMBL/GenBank/DDBJ databases">
        <authorList>
            <person name="Ye Y.-Q."/>
            <person name="Du Z.-J."/>
        </authorList>
    </citation>
    <scope>NUCLEOTIDE SEQUENCE [LARGE SCALE GENOMIC DNA]</scope>
    <source>
        <strain evidence="13 14">A6E488</strain>
    </source>
</reference>
<dbReference type="Pfam" id="PF01725">
    <property type="entry name" value="Ham1p_like"/>
    <property type="match status" value="1"/>
</dbReference>
<dbReference type="GO" id="GO:0036220">
    <property type="term" value="F:ITP diphosphatase activity"/>
    <property type="evidence" value="ECO:0007669"/>
    <property type="project" value="UniProtKB-UniRule"/>
</dbReference>
<gene>
    <name evidence="13" type="primary">rdgB</name>
    <name evidence="13" type="ORF">MUB46_09890</name>
</gene>
<protein>
    <recommendedName>
        <fullName evidence="10">dITP/XTP pyrophosphatase</fullName>
        <ecNumber evidence="10">3.6.1.66</ecNumber>
    </recommendedName>
    <alternativeName>
        <fullName evidence="10">Non-canonical purine NTP pyrophosphatase</fullName>
    </alternativeName>
    <alternativeName>
        <fullName evidence="10">Non-standard purine NTP pyrophosphatase</fullName>
    </alternativeName>
    <alternativeName>
        <fullName evidence="10">Nucleoside-triphosphate diphosphatase</fullName>
    </alternativeName>
    <alternativeName>
        <fullName evidence="10">Nucleoside-triphosphate pyrophosphatase</fullName>
        <shortName evidence="10">NTPase</shortName>
    </alternativeName>
</protein>
<dbReference type="EC" id="3.6.1.66" evidence="10"/>
<dbReference type="GO" id="GO:0046872">
    <property type="term" value="F:metal ion binding"/>
    <property type="evidence" value="ECO:0007669"/>
    <property type="project" value="UniProtKB-KW"/>
</dbReference>
<evidence type="ECO:0000256" key="11">
    <source>
        <dbReference type="RuleBase" id="RU003781"/>
    </source>
</evidence>
<dbReference type="GO" id="GO:0036222">
    <property type="term" value="F:XTP diphosphatase activity"/>
    <property type="evidence" value="ECO:0007669"/>
    <property type="project" value="UniProtKB-UniRule"/>
</dbReference>
<dbReference type="GO" id="GO:0009117">
    <property type="term" value="P:nucleotide metabolic process"/>
    <property type="evidence" value="ECO:0007669"/>
    <property type="project" value="UniProtKB-KW"/>
</dbReference>
<feature type="region of interest" description="Disordered" evidence="12">
    <location>
        <begin position="190"/>
        <end position="210"/>
    </location>
</feature>
<dbReference type="GO" id="GO:0017111">
    <property type="term" value="F:ribonucleoside triphosphate phosphatase activity"/>
    <property type="evidence" value="ECO:0007669"/>
    <property type="project" value="InterPro"/>
</dbReference>
<proteinExistence type="inferred from homology"/>
<comment type="subunit">
    <text evidence="2 10">Homodimer.</text>
</comment>
<keyword evidence="5 10" id="KW-0378">Hydrolase</keyword>
<dbReference type="NCBIfam" id="TIGR00042">
    <property type="entry name" value="RdgB/HAM1 family non-canonical purine NTP pyrophosphatase"/>
    <property type="match status" value="1"/>
</dbReference>
<feature type="compositionally biased region" description="Basic and acidic residues" evidence="12">
    <location>
        <begin position="1"/>
        <end position="19"/>
    </location>
</feature>
<feature type="binding site" evidence="10">
    <location>
        <begin position="211"/>
        <end position="212"/>
    </location>
    <ligand>
        <name>substrate</name>
    </ligand>
</feature>
<dbReference type="RefSeq" id="WP_261615741.1">
    <property type="nucleotide sequence ID" value="NZ_JALIDZ010000004.1"/>
</dbReference>
<comment type="similarity">
    <text evidence="1 10 11">Belongs to the HAM1 NTPase family.</text>
</comment>
<comment type="catalytic activity">
    <reaction evidence="8 10">
        <text>dITP + H2O = dIMP + diphosphate + H(+)</text>
        <dbReference type="Rhea" id="RHEA:28342"/>
        <dbReference type="ChEBI" id="CHEBI:15377"/>
        <dbReference type="ChEBI" id="CHEBI:15378"/>
        <dbReference type="ChEBI" id="CHEBI:33019"/>
        <dbReference type="ChEBI" id="CHEBI:61194"/>
        <dbReference type="ChEBI" id="CHEBI:61382"/>
        <dbReference type="EC" id="3.6.1.66"/>
    </reaction>
</comment>
<evidence type="ECO:0000256" key="6">
    <source>
        <dbReference type="ARBA" id="ARBA00022842"/>
    </source>
</evidence>
<evidence type="ECO:0000256" key="12">
    <source>
        <dbReference type="SAM" id="MobiDB-lite"/>
    </source>
</evidence>
<keyword evidence="14" id="KW-1185">Reference proteome</keyword>